<gene>
    <name evidence="10" type="primary">LOC115403602</name>
</gene>
<dbReference type="InterPro" id="IPR027806">
    <property type="entry name" value="HARBI1_dom"/>
</dbReference>
<evidence type="ECO:0000256" key="4">
    <source>
        <dbReference type="ARBA" id="ARBA00022722"/>
    </source>
</evidence>
<evidence type="ECO:0000256" key="6">
    <source>
        <dbReference type="ARBA" id="ARBA00022801"/>
    </source>
</evidence>
<dbReference type="PANTHER" id="PTHR22930:SF85">
    <property type="entry name" value="GH03217P-RELATED"/>
    <property type="match status" value="1"/>
</dbReference>
<dbReference type="GO" id="GO:0016787">
    <property type="term" value="F:hydrolase activity"/>
    <property type="evidence" value="ECO:0007669"/>
    <property type="project" value="UniProtKB-KW"/>
</dbReference>
<keyword evidence="11" id="KW-1185">Reference proteome</keyword>
<dbReference type="GO" id="GO:0046872">
    <property type="term" value="F:metal ion binding"/>
    <property type="evidence" value="ECO:0007669"/>
    <property type="project" value="UniProtKB-KW"/>
</dbReference>
<reference evidence="10" key="3">
    <citation type="submission" date="2025-09" db="UniProtKB">
        <authorList>
            <consortium name="Ensembl"/>
        </authorList>
    </citation>
    <scope>IDENTIFICATION</scope>
</reference>
<dbReference type="InParanoid" id="A0A672IA75"/>
<reference evidence="10" key="2">
    <citation type="submission" date="2025-08" db="UniProtKB">
        <authorList>
            <consortium name="Ensembl"/>
        </authorList>
    </citation>
    <scope>IDENTIFICATION</scope>
</reference>
<evidence type="ECO:0000256" key="3">
    <source>
        <dbReference type="ARBA" id="ARBA00006958"/>
    </source>
</evidence>
<feature type="region of interest" description="Disordered" evidence="8">
    <location>
        <begin position="394"/>
        <end position="417"/>
    </location>
</feature>
<accession>A0A672IA75</accession>
<dbReference type="InterPro" id="IPR045249">
    <property type="entry name" value="HARBI1-like"/>
</dbReference>
<name>A0A672IA75_SALFA</name>
<feature type="compositionally biased region" description="Acidic residues" evidence="8">
    <location>
        <begin position="395"/>
        <end position="406"/>
    </location>
</feature>
<dbReference type="Ensembl" id="ENSSFAT00005039464.1">
    <property type="protein sequence ID" value="ENSSFAP00005038047.1"/>
    <property type="gene ID" value="ENSSFAG00005019129.1"/>
</dbReference>
<evidence type="ECO:0000256" key="2">
    <source>
        <dbReference type="ARBA" id="ARBA00004123"/>
    </source>
</evidence>
<dbReference type="GO" id="GO:0005634">
    <property type="term" value="C:nucleus"/>
    <property type="evidence" value="ECO:0007669"/>
    <property type="project" value="UniProtKB-SubCell"/>
</dbReference>
<evidence type="ECO:0000256" key="8">
    <source>
        <dbReference type="SAM" id="MobiDB-lite"/>
    </source>
</evidence>
<dbReference type="AlphaFoldDB" id="A0A672IA75"/>
<comment type="similarity">
    <text evidence="3">Belongs to the HARBI1 family.</text>
</comment>
<dbReference type="OMA" id="CAMSAVE"/>
<dbReference type="PANTHER" id="PTHR22930">
    <property type="match status" value="1"/>
</dbReference>
<keyword evidence="7" id="KW-0539">Nucleus</keyword>
<comment type="cofactor">
    <cofactor evidence="1">
        <name>a divalent metal cation</name>
        <dbReference type="ChEBI" id="CHEBI:60240"/>
    </cofactor>
</comment>
<evidence type="ECO:0000259" key="9">
    <source>
        <dbReference type="Pfam" id="PF13359"/>
    </source>
</evidence>
<organism evidence="10 11">
    <name type="scientific">Salarias fasciatus</name>
    <name type="common">Jewelled blenny</name>
    <name type="synonym">Blennius fasciatus</name>
    <dbReference type="NCBI Taxonomy" id="181472"/>
    <lineage>
        <taxon>Eukaryota</taxon>
        <taxon>Metazoa</taxon>
        <taxon>Chordata</taxon>
        <taxon>Craniata</taxon>
        <taxon>Vertebrata</taxon>
        <taxon>Euteleostomi</taxon>
        <taxon>Actinopterygii</taxon>
        <taxon>Neopterygii</taxon>
        <taxon>Teleostei</taxon>
        <taxon>Neoteleostei</taxon>
        <taxon>Acanthomorphata</taxon>
        <taxon>Ovalentaria</taxon>
        <taxon>Blenniimorphae</taxon>
        <taxon>Blenniiformes</taxon>
        <taxon>Blennioidei</taxon>
        <taxon>Blenniidae</taxon>
        <taxon>Salariinae</taxon>
        <taxon>Salarias</taxon>
    </lineage>
</organism>
<keyword evidence="4" id="KW-0540">Nuclease</keyword>
<keyword evidence="5" id="KW-0479">Metal-binding</keyword>
<evidence type="ECO:0000313" key="11">
    <source>
        <dbReference type="Proteomes" id="UP000472267"/>
    </source>
</evidence>
<evidence type="ECO:0000313" key="10">
    <source>
        <dbReference type="Ensembl" id="ENSSFAP00005038047.1"/>
    </source>
</evidence>
<feature type="domain" description="DDE Tnp4" evidence="9">
    <location>
        <begin position="219"/>
        <end position="382"/>
    </location>
</feature>
<comment type="subcellular location">
    <subcellularLocation>
        <location evidence="2">Nucleus</location>
    </subcellularLocation>
</comment>
<sequence length="432" mass="50980">MEREQQRRLLLLALALLLYIVFLCQWQRILRFQNESLRVENNILMRWRRRMRASRQTRARRRLILLNREVLIFCRYRRTARRIWILPRAQDWWQHISTTWDDGEWQKHFRMKRDSFSLLCETLRPWLTRKNTKYRAAVPVEARVAICLWRIVTNLEYRSIAQLFGVGLSTCCQITQEVITAINVVMRPKYIKHPSSAEFREIVQGFRDRWRFPQVGGCIDGTHIKIRAPSNNSADYYNRKGDYSIILQGVVDHRLRFWDINVGRPGKLHDARVYALSSLCERGNAGTLFPNRTERFEGVDVPVLLLGDSAYPLSTWLMKPYQEGPGVTPDQLNFNSKLSSCRMAVERAYGRLKGRFRCLLKLNETHITFISQIVSACCVLHNFCEVHNEEYMDREVEEAEGGDEEGQQQGPQQHHHQQHIIRDALCRYFTAL</sequence>
<reference evidence="10" key="1">
    <citation type="submission" date="2019-06" db="EMBL/GenBank/DDBJ databases">
        <authorList>
            <consortium name="Wellcome Sanger Institute Data Sharing"/>
        </authorList>
    </citation>
    <scope>NUCLEOTIDE SEQUENCE [LARGE SCALE GENOMIC DNA]</scope>
</reference>
<evidence type="ECO:0000256" key="7">
    <source>
        <dbReference type="ARBA" id="ARBA00023242"/>
    </source>
</evidence>
<keyword evidence="6" id="KW-0378">Hydrolase</keyword>
<protein>
    <submittedName>
        <fullName evidence="10">Protein ANTAGONIST OF LIKE HETEROCHROMATIN PROTEIN 1-like</fullName>
    </submittedName>
</protein>
<proteinExistence type="inferred from homology"/>
<dbReference type="GO" id="GO:0004518">
    <property type="term" value="F:nuclease activity"/>
    <property type="evidence" value="ECO:0007669"/>
    <property type="project" value="UniProtKB-KW"/>
</dbReference>
<dbReference type="Proteomes" id="UP000472267">
    <property type="component" value="Chromosome 16"/>
</dbReference>
<evidence type="ECO:0000256" key="5">
    <source>
        <dbReference type="ARBA" id="ARBA00022723"/>
    </source>
</evidence>
<dbReference type="Pfam" id="PF13359">
    <property type="entry name" value="DDE_Tnp_4"/>
    <property type="match status" value="1"/>
</dbReference>
<evidence type="ECO:0000256" key="1">
    <source>
        <dbReference type="ARBA" id="ARBA00001968"/>
    </source>
</evidence>